<dbReference type="OrthoDB" id="1143531at2"/>
<dbReference type="AlphaFoldDB" id="W8W0J6"/>
<dbReference type="HOGENOM" id="CLU_1146286_0_0_10"/>
<dbReference type="Proteomes" id="UP000031760">
    <property type="component" value="Chromosome"/>
</dbReference>
<reference evidence="1 2" key="1">
    <citation type="journal article" date="2014" name="Proc. Natl. Acad. Sci. U.S.A.">
        <title>Functional characterization of flavobacteria rhodopsins reveals a unique class of light-driven chloride pump in bacteria.</title>
        <authorList>
            <person name="Yoshizawa S."/>
            <person name="Kumagai Y."/>
            <person name="Kim H."/>
            <person name="Ogura Y."/>
            <person name="Hayashi T."/>
            <person name="Iwasaki W."/>
            <person name="DeLong E.F."/>
            <person name="Kogure K."/>
        </authorList>
    </citation>
    <scope>NUCLEOTIDE SEQUENCE [LARGE SCALE GENOMIC DNA]</scope>
    <source>
        <strain evidence="1 2">S1-08</strain>
    </source>
</reference>
<evidence type="ECO:0000313" key="1">
    <source>
        <dbReference type="EMBL" id="BAO56441.1"/>
    </source>
</evidence>
<organism evidence="1 2">
    <name type="scientific">Nonlabens marinus S1-08</name>
    <dbReference type="NCBI Taxonomy" id="1454201"/>
    <lineage>
        <taxon>Bacteria</taxon>
        <taxon>Pseudomonadati</taxon>
        <taxon>Bacteroidota</taxon>
        <taxon>Flavobacteriia</taxon>
        <taxon>Flavobacteriales</taxon>
        <taxon>Flavobacteriaceae</taxon>
        <taxon>Nonlabens</taxon>
    </lineage>
</organism>
<keyword evidence="2" id="KW-1185">Reference proteome</keyword>
<protein>
    <recommendedName>
        <fullName evidence="3">Outer membrane protein beta-barrel domain-containing protein</fullName>
    </recommendedName>
</protein>
<dbReference type="RefSeq" id="WP_041496924.1">
    <property type="nucleotide sequence ID" value="NZ_AP014548.1"/>
</dbReference>
<dbReference type="STRING" id="1454201.NMS_2432"/>
<name>W8W0J6_9FLAO</name>
<dbReference type="SUPFAM" id="SSF103515">
    <property type="entry name" value="Autotransporter"/>
    <property type="match status" value="1"/>
</dbReference>
<accession>W8W0J6</accession>
<gene>
    <name evidence="1" type="ORF">NMS_2432</name>
</gene>
<dbReference type="EMBL" id="AP014548">
    <property type="protein sequence ID" value="BAO56441.1"/>
    <property type="molecule type" value="Genomic_DNA"/>
</dbReference>
<evidence type="ECO:0008006" key="3">
    <source>
        <dbReference type="Google" id="ProtNLM"/>
    </source>
</evidence>
<dbReference type="KEGG" id="nmf:NMS_2432"/>
<evidence type="ECO:0000313" key="2">
    <source>
        <dbReference type="Proteomes" id="UP000031760"/>
    </source>
</evidence>
<proteinExistence type="predicted"/>
<sequence>MRKLLLFIILPGITIAQTTETDLTLHLREIPRQNLAIDLGIAEPIGDYGKIARSGLSVGIAYDYYFSKNIGLSFSGRHTYNETGFTMQPNGPSPQNESSTQITAGFLASKTFNRFQIDAFARAGVSFLDVNDNGFASDNDDRFHLINEDTKDSSATLDLGLRFNYYFRRSVQLYFSPQLQTTIGKPLVYDTSSELLSSNPGDLVLTRRESNLSNLLFTVGVKFAIGREYTNGELRDDSELDN</sequence>
<dbReference type="InterPro" id="IPR036709">
    <property type="entry name" value="Autotransporte_beta_dom_sf"/>
</dbReference>